<dbReference type="InterPro" id="IPR036249">
    <property type="entry name" value="Thioredoxin-like_sf"/>
</dbReference>
<evidence type="ECO:0000259" key="2">
    <source>
        <dbReference type="PROSITE" id="PS50404"/>
    </source>
</evidence>
<dbReference type="SUPFAM" id="SSF52833">
    <property type="entry name" value="Thioredoxin-like"/>
    <property type="match status" value="1"/>
</dbReference>
<dbReference type="RefSeq" id="WP_168818907.1">
    <property type="nucleotide sequence ID" value="NZ_CP051217.1"/>
</dbReference>
<feature type="domain" description="GST C-terminal" evidence="3">
    <location>
        <begin position="88"/>
        <end position="210"/>
    </location>
</feature>
<dbReference type="InterPro" id="IPR036282">
    <property type="entry name" value="Glutathione-S-Trfase_C_sf"/>
</dbReference>
<dbReference type="GO" id="GO:0005737">
    <property type="term" value="C:cytoplasm"/>
    <property type="evidence" value="ECO:0007669"/>
    <property type="project" value="InterPro"/>
</dbReference>
<keyword evidence="4" id="KW-0413">Isomerase</keyword>
<dbReference type="PROSITE" id="PS50404">
    <property type="entry name" value="GST_NTER"/>
    <property type="match status" value="1"/>
</dbReference>
<dbReference type="PANTHER" id="PTHR42673:SF21">
    <property type="entry name" value="GLUTATHIONE S-TRANSFERASE YFCF"/>
    <property type="match status" value="1"/>
</dbReference>
<dbReference type="InterPro" id="IPR005955">
    <property type="entry name" value="GST_Zeta"/>
</dbReference>
<dbReference type="SUPFAM" id="SSF47616">
    <property type="entry name" value="GST C-terminal domain-like"/>
    <property type="match status" value="1"/>
</dbReference>
<dbReference type="InterPro" id="IPR034330">
    <property type="entry name" value="GST_Zeta_C"/>
</dbReference>
<organism evidence="4 5">
    <name type="scientific">Parasphingorhabdus halotolerans</name>
    <dbReference type="NCBI Taxonomy" id="2725558"/>
    <lineage>
        <taxon>Bacteria</taxon>
        <taxon>Pseudomonadati</taxon>
        <taxon>Pseudomonadota</taxon>
        <taxon>Alphaproteobacteria</taxon>
        <taxon>Sphingomonadales</taxon>
        <taxon>Sphingomonadaceae</taxon>
        <taxon>Parasphingorhabdus</taxon>
    </lineage>
</organism>
<dbReference type="GO" id="GO:0004364">
    <property type="term" value="F:glutathione transferase activity"/>
    <property type="evidence" value="ECO:0007669"/>
    <property type="project" value="TreeGrafter"/>
</dbReference>
<reference evidence="4 5" key="1">
    <citation type="submission" date="2020-04" db="EMBL/GenBank/DDBJ databases">
        <title>Genome sequence for Sphingorhabdus sp. strain M1.</title>
        <authorList>
            <person name="Park S.-J."/>
        </authorList>
    </citation>
    <scope>NUCLEOTIDE SEQUENCE [LARGE SCALE GENOMIC DNA]</scope>
    <source>
        <strain evidence="4 5">JK6</strain>
    </source>
</reference>
<dbReference type="InterPro" id="IPR010987">
    <property type="entry name" value="Glutathione-S-Trfase_C-like"/>
</dbReference>
<protein>
    <submittedName>
        <fullName evidence="4">Maleylacetoacetate isomerase</fullName>
        <ecNumber evidence="4">5.2.1.2</ecNumber>
    </submittedName>
</protein>
<feature type="domain" description="GST N-terminal" evidence="2">
    <location>
        <begin position="2"/>
        <end position="83"/>
    </location>
</feature>
<gene>
    <name evidence="4" type="primary">maiA</name>
    <name evidence="4" type="ORF">HF685_07025</name>
</gene>
<dbReference type="Gene3D" id="1.20.1050.10">
    <property type="match status" value="1"/>
</dbReference>
<proteinExistence type="inferred from homology"/>
<dbReference type="EMBL" id="CP051217">
    <property type="protein sequence ID" value="QJB69065.1"/>
    <property type="molecule type" value="Genomic_DNA"/>
</dbReference>
<dbReference type="NCBIfam" id="TIGR01262">
    <property type="entry name" value="maiA"/>
    <property type="match status" value="1"/>
</dbReference>
<dbReference type="InterPro" id="IPR004045">
    <property type="entry name" value="Glutathione_S-Trfase_N"/>
</dbReference>
<dbReference type="CDD" id="cd03191">
    <property type="entry name" value="GST_C_Zeta"/>
    <property type="match status" value="1"/>
</dbReference>
<dbReference type="Gene3D" id="3.40.30.10">
    <property type="entry name" value="Glutaredoxin"/>
    <property type="match status" value="1"/>
</dbReference>
<dbReference type="EC" id="5.2.1.2" evidence="4"/>
<dbReference type="InterPro" id="IPR040079">
    <property type="entry name" value="Glutathione_S-Trfase"/>
</dbReference>
<dbReference type="GO" id="GO:0016034">
    <property type="term" value="F:maleylacetoacetate isomerase activity"/>
    <property type="evidence" value="ECO:0007669"/>
    <property type="project" value="UniProtKB-EC"/>
</dbReference>
<dbReference type="PANTHER" id="PTHR42673">
    <property type="entry name" value="MALEYLACETOACETATE ISOMERASE"/>
    <property type="match status" value="1"/>
</dbReference>
<evidence type="ECO:0000313" key="5">
    <source>
        <dbReference type="Proteomes" id="UP000501600"/>
    </source>
</evidence>
<dbReference type="AlphaFoldDB" id="A0A6H2DM84"/>
<name>A0A6H2DM84_9SPHN</name>
<dbReference type="CDD" id="cd03042">
    <property type="entry name" value="GST_N_Zeta"/>
    <property type="match status" value="1"/>
</dbReference>
<dbReference type="SFLD" id="SFLDS00019">
    <property type="entry name" value="Glutathione_Transferase_(cytos"/>
    <property type="match status" value="1"/>
</dbReference>
<dbReference type="SFLD" id="SFLDG00358">
    <property type="entry name" value="Main_(cytGST)"/>
    <property type="match status" value="1"/>
</dbReference>
<sequence length="210" mass="23434">MTDIILYDYWRSSASYRVRIVLNLKGLAYKAVSTSLLDGDNKAADYVARNPQGFVPMLSMDGHDLTQSLAIIDYLDAKVDNPPMVSSDPVERSTTLAQALVIAADVHPVNNLRILKYLKDELGQEQSAIDHWYRHWISEGFAALEAMAPKVGFFGGEQPNLADVCLVPQMYNARRFETDLSLFPKLVLIDAACNELEAFQKATPELVKPE</sequence>
<dbReference type="GO" id="GO:0006749">
    <property type="term" value="P:glutathione metabolic process"/>
    <property type="evidence" value="ECO:0007669"/>
    <property type="project" value="TreeGrafter"/>
</dbReference>
<dbReference type="PROSITE" id="PS50405">
    <property type="entry name" value="GST_CTER"/>
    <property type="match status" value="1"/>
</dbReference>
<dbReference type="Pfam" id="PF02798">
    <property type="entry name" value="GST_N"/>
    <property type="match status" value="1"/>
</dbReference>
<evidence type="ECO:0000313" key="4">
    <source>
        <dbReference type="EMBL" id="QJB69065.1"/>
    </source>
</evidence>
<dbReference type="KEGG" id="phao:HF685_07025"/>
<accession>A0A6H2DM84</accession>
<evidence type="ECO:0000259" key="3">
    <source>
        <dbReference type="PROSITE" id="PS50405"/>
    </source>
</evidence>
<comment type="similarity">
    <text evidence="1">Belongs to the GST superfamily. Zeta family.</text>
</comment>
<dbReference type="Proteomes" id="UP000501600">
    <property type="component" value="Chromosome"/>
</dbReference>
<dbReference type="GO" id="GO:0006559">
    <property type="term" value="P:L-phenylalanine catabolic process"/>
    <property type="evidence" value="ECO:0007669"/>
    <property type="project" value="TreeGrafter"/>
</dbReference>
<dbReference type="InterPro" id="IPR034333">
    <property type="entry name" value="GST_Zeta_N"/>
</dbReference>
<evidence type="ECO:0000256" key="1">
    <source>
        <dbReference type="ARBA" id="ARBA00010007"/>
    </source>
</evidence>
<keyword evidence="5" id="KW-1185">Reference proteome</keyword>